<accession>A0A1M4VIV9</accession>
<proteinExistence type="predicted"/>
<reference evidence="1 2" key="1">
    <citation type="submission" date="2016-11" db="EMBL/GenBank/DDBJ databases">
        <authorList>
            <person name="Jaros S."/>
            <person name="Januszkiewicz K."/>
            <person name="Wedrychowicz H."/>
        </authorList>
    </citation>
    <scope>NUCLEOTIDE SEQUENCE [LARGE SCALE GENOMIC DNA]</scope>
    <source>
        <strain evidence="1 2">DSM 18119</strain>
    </source>
</reference>
<dbReference type="AlphaFoldDB" id="A0A1M4VIV9"/>
<dbReference type="OrthoDB" id="24355at2"/>
<dbReference type="STRING" id="1121884.SAMN02745131_00870"/>
<dbReference type="Pfam" id="PF05834">
    <property type="entry name" value="Lycopene_cycl"/>
    <property type="match status" value="1"/>
</dbReference>
<dbReference type="EMBL" id="FQUU01000003">
    <property type="protein sequence ID" value="SHE68815.1"/>
    <property type="molecule type" value="Genomic_DNA"/>
</dbReference>
<keyword evidence="2" id="KW-1185">Reference proteome</keyword>
<organism evidence="1 2">
    <name type="scientific">Flavisolibacter ginsengisoli DSM 18119</name>
    <dbReference type="NCBI Taxonomy" id="1121884"/>
    <lineage>
        <taxon>Bacteria</taxon>
        <taxon>Pseudomonadati</taxon>
        <taxon>Bacteroidota</taxon>
        <taxon>Chitinophagia</taxon>
        <taxon>Chitinophagales</taxon>
        <taxon>Chitinophagaceae</taxon>
        <taxon>Flavisolibacter</taxon>
    </lineage>
</organism>
<evidence type="ECO:0000313" key="2">
    <source>
        <dbReference type="Proteomes" id="UP000184048"/>
    </source>
</evidence>
<protein>
    <submittedName>
        <fullName evidence="1">Lycopene beta-cyclase</fullName>
    </submittedName>
</protein>
<sequence>MHMIHCGRFADKKILLIDKDPKKNNDRTWCFWEKDKGLFEPIVVREWNKVSFIGEGFDNELSLNPYTYKMIRGIDFYNYCLKEINKQPNFTLRFEEVDDVFSSDSTGVIVNGKPVYAEYVFNSILFEKPRLTSKQYWLLQHFKGWVIETDGKEFNEDRATLMDFRPCQQNGTTFCYILPFSSNKAVVEYTLFSKSLLSLPEYDLQLKEYLNNILQIKSYNIIEEEFGVIPMTNFSFPSRQNNIINIGTAGGRTKGSSGYTFRSIQKQSQHIVQQLLKNEDPVSKKEPARFTFYDSVLLNILYNNSLPGKKVFTDLFKKNPTASVLKFLDNESSLTEELKIIASLPTWPFLKAAIDQMT</sequence>
<evidence type="ECO:0000313" key="1">
    <source>
        <dbReference type="EMBL" id="SHE68815.1"/>
    </source>
</evidence>
<dbReference type="Proteomes" id="UP000184048">
    <property type="component" value="Unassembled WGS sequence"/>
</dbReference>
<name>A0A1M4VIV9_9BACT</name>
<gene>
    <name evidence="1" type="ORF">SAMN02745131_00870</name>
</gene>